<sequence length="197" mass="21652">MRKIILQGKDGELRIADFGTNGTTYHLEVLFCEMDFSGPTSRPRTEETLKMDRGNFDTNAHYTEGPDDPRYAPIPISFSCRIADTVNSRVLADWLSGVTKITGTTQLYSAKGKTTIDGNTLPDFKDGESGTKGKYAYQVEVLWDGTSDIGYRYSEVYFTPGEQTITESADGLMLSGSGQCFGDVSRITALTSYTSIV</sequence>
<protein>
    <submittedName>
        <fullName evidence="1">Uncharacterized protein</fullName>
    </submittedName>
</protein>
<organism evidence="1">
    <name type="scientific">viral metagenome</name>
    <dbReference type="NCBI Taxonomy" id="1070528"/>
    <lineage>
        <taxon>unclassified sequences</taxon>
        <taxon>metagenomes</taxon>
        <taxon>organismal metagenomes</taxon>
    </lineage>
</organism>
<accession>A0A6M3INF5</accession>
<reference evidence="1" key="1">
    <citation type="submission" date="2020-03" db="EMBL/GenBank/DDBJ databases">
        <title>The deep terrestrial virosphere.</title>
        <authorList>
            <person name="Holmfeldt K."/>
            <person name="Nilsson E."/>
            <person name="Simone D."/>
            <person name="Lopez-Fernandez M."/>
            <person name="Wu X."/>
            <person name="de Brujin I."/>
            <person name="Lundin D."/>
            <person name="Andersson A."/>
            <person name="Bertilsson S."/>
            <person name="Dopson M."/>
        </authorList>
    </citation>
    <scope>NUCLEOTIDE SEQUENCE</scope>
    <source>
        <strain evidence="1">MM415B01368</strain>
    </source>
</reference>
<dbReference type="EMBL" id="MT141352">
    <property type="protein sequence ID" value="QJA59059.1"/>
    <property type="molecule type" value="Genomic_DNA"/>
</dbReference>
<name>A0A6M3INF5_9ZZZZ</name>
<evidence type="ECO:0000313" key="1">
    <source>
        <dbReference type="EMBL" id="QJA59059.1"/>
    </source>
</evidence>
<proteinExistence type="predicted"/>
<gene>
    <name evidence="1" type="ORF">MM415B01368_0008</name>
</gene>
<dbReference type="AlphaFoldDB" id="A0A6M3INF5"/>